<feature type="non-terminal residue" evidence="1">
    <location>
        <position position="134"/>
    </location>
</feature>
<evidence type="ECO:0000313" key="2">
    <source>
        <dbReference type="Proteomes" id="UP000223968"/>
    </source>
</evidence>
<sequence>MSDDSVESPGRSLSLVLSAGCLPCAEAGAPQAAYEPEWTPGSPCGMNVKVSDSFEVITQIFRLQQAQEWQATLQYQFIWTHWILPYPSKQSFWSWSTVASGRDQQCKLQTWASVHPWVLSYYQEHPPAHDGLAT</sequence>
<dbReference type="OrthoDB" id="4363340at2759"/>
<evidence type="ECO:0000313" key="1">
    <source>
        <dbReference type="EMBL" id="PGG95193.1"/>
    </source>
</evidence>
<gene>
    <name evidence="1" type="ORF">AJ79_10199</name>
</gene>
<name>A0A2B7W6Q3_9EURO</name>
<dbReference type="Proteomes" id="UP000223968">
    <property type="component" value="Unassembled WGS sequence"/>
</dbReference>
<accession>A0A2B7W6Q3</accession>
<organism evidence="1 2">
    <name type="scientific">Helicocarpus griseus UAMH5409</name>
    <dbReference type="NCBI Taxonomy" id="1447875"/>
    <lineage>
        <taxon>Eukaryota</taxon>
        <taxon>Fungi</taxon>
        <taxon>Dikarya</taxon>
        <taxon>Ascomycota</taxon>
        <taxon>Pezizomycotina</taxon>
        <taxon>Eurotiomycetes</taxon>
        <taxon>Eurotiomycetidae</taxon>
        <taxon>Onygenales</taxon>
        <taxon>Ajellomycetaceae</taxon>
        <taxon>Helicocarpus</taxon>
    </lineage>
</organism>
<dbReference type="EMBL" id="PDNB01000381">
    <property type="protein sequence ID" value="PGG95193.1"/>
    <property type="molecule type" value="Genomic_DNA"/>
</dbReference>
<comment type="caution">
    <text evidence="1">The sequence shown here is derived from an EMBL/GenBank/DDBJ whole genome shotgun (WGS) entry which is preliminary data.</text>
</comment>
<dbReference type="AlphaFoldDB" id="A0A2B7W6Q3"/>
<dbReference type="STRING" id="1447875.A0A2B7W6Q3"/>
<proteinExistence type="predicted"/>
<reference evidence="1 2" key="1">
    <citation type="submission" date="2017-10" db="EMBL/GenBank/DDBJ databases">
        <title>Comparative genomics in systemic dimorphic fungi from Ajellomycetaceae.</title>
        <authorList>
            <person name="Munoz J.F."/>
            <person name="Mcewen J.G."/>
            <person name="Clay O.K."/>
            <person name="Cuomo C.A."/>
        </authorList>
    </citation>
    <scope>NUCLEOTIDE SEQUENCE [LARGE SCALE GENOMIC DNA]</scope>
    <source>
        <strain evidence="1 2">UAMH5409</strain>
    </source>
</reference>
<keyword evidence="2" id="KW-1185">Reference proteome</keyword>
<protein>
    <submittedName>
        <fullName evidence="1">Uncharacterized protein</fullName>
    </submittedName>
</protein>